<dbReference type="HOGENOM" id="CLU_646494_0_0_1"/>
<reference evidence="2 3" key="1">
    <citation type="journal article" date="2010" name="Genome Biol.">
        <title>A first genome assembly of the barley fungal pathogen Pyrenophora teres f. teres.</title>
        <authorList>
            <person name="Ellwood S.R."/>
            <person name="Liu Z."/>
            <person name="Syme R.A."/>
            <person name="Lai Z."/>
            <person name="Hane J.K."/>
            <person name="Keiper F."/>
            <person name="Moffat C.S."/>
            <person name="Oliver R.P."/>
            <person name="Friesen T.L."/>
        </authorList>
    </citation>
    <scope>NUCLEOTIDE SEQUENCE [LARGE SCALE GENOMIC DNA]</scope>
    <source>
        <strain evidence="2 3">0-1</strain>
    </source>
</reference>
<evidence type="ECO:0000256" key="1">
    <source>
        <dbReference type="SAM" id="Coils"/>
    </source>
</evidence>
<dbReference type="EMBL" id="GL537966">
    <property type="protein sequence ID" value="EFQ85231.1"/>
    <property type="molecule type" value="Genomic_DNA"/>
</dbReference>
<evidence type="ECO:0000313" key="3">
    <source>
        <dbReference type="Proteomes" id="UP000001067"/>
    </source>
</evidence>
<proteinExistence type="predicted"/>
<dbReference type="OrthoDB" id="3801226at2759"/>
<accession>E3S9X5</accession>
<dbReference type="Proteomes" id="UP000001067">
    <property type="component" value="Unassembled WGS sequence"/>
</dbReference>
<dbReference type="AlphaFoldDB" id="E3S9X5"/>
<feature type="coiled-coil region" evidence="1">
    <location>
        <begin position="14"/>
        <end position="48"/>
    </location>
</feature>
<dbReference type="KEGG" id="pte:PTT_19872"/>
<dbReference type="eggNOG" id="ENOG502T69S">
    <property type="taxonomic scope" value="Eukaryota"/>
</dbReference>
<organism evidence="3">
    <name type="scientific">Pyrenophora teres f. teres (strain 0-1)</name>
    <name type="common">Barley net blotch fungus</name>
    <name type="synonym">Drechslera teres f. teres</name>
    <dbReference type="NCBI Taxonomy" id="861557"/>
    <lineage>
        <taxon>Eukaryota</taxon>
        <taxon>Fungi</taxon>
        <taxon>Dikarya</taxon>
        <taxon>Ascomycota</taxon>
        <taxon>Pezizomycotina</taxon>
        <taxon>Dothideomycetes</taxon>
        <taxon>Pleosporomycetidae</taxon>
        <taxon>Pleosporales</taxon>
        <taxon>Pleosporineae</taxon>
        <taxon>Pleosporaceae</taxon>
        <taxon>Pyrenophora</taxon>
    </lineage>
</organism>
<protein>
    <submittedName>
        <fullName evidence="2">Uncharacterized protein</fullName>
    </submittedName>
</protein>
<sequence>MNSLQELEALEPRLHRLGENSQRKRERINELRLQIRRATKSARKLQSECNNHVIYYSRSQCRHLADLMQHKLPAELRDMIYEHLVVEDRPIYVGPYYHIRTYDGPNLDPPLPDEESDDVTRTVGSHVGPRITWASVLERRRLENPEADILDESETEDVDNDGVNPEIIERIRKLDLSCSNERSNHNEGKMILPDGRVKQVHTYHPPEDMVLPNSYLLNPRYVGPVMSAEIQKVYYTQNTFSICSVRQAIRNFGTLHSGYFMQTWEEEGKPRKVPDDLKLQPLFYPVNHVRDLQIRVKCEQCRIQAPDMGAYDKNEYMRGFLRQMWSNISKLDLFLGRRLPFGMRIEMVLMTNLGDVDDVEDGRYAKCAYVNFLQCIRNMIYKLMYDHDDVCVYVTHYDEYLQLSRDITRVFALTKEQWEYEKSVRDGPGEDMDKFYLVAPWPEEEEGVIAYGYHGAELRQYIEKGGIGPERFELTGGVD</sequence>
<keyword evidence="1" id="KW-0175">Coiled coil</keyword>
<keyword evidence="3" id="KW-1185">Reference proteome</keyword>
<gene>
    <name evidence="2" type="ORF">PTT_19872</name>
</gene>
<evidence type="ECO:0000313" key="2">
    <source>
        <dbReference type="EMBL" id="EFQ85231.1"/>
    </source>
</evidence>
<name>E3S9X5_PYRTT</name>